<evidence type="ECO:0000313" key="3">
    <source>
        <dbReference type="EMBL" id="KAF2126571.1"/>
    </source>
</evidence>
<feature type="domain" description="Nucleolar 27S pre-rRNA processing Urb2/Npa2 C-terminal" evidence="2">
    <location>
        <begin position="1270"/>
        <end position="1490"/>
    </location>
</feature>
<evidence type="ECO:0000259" key="2">
    <source>
        <dbReference type="Pfam" id="PF10441"/>
    </source>
</evidence>
<feature type="region of interest" description="Disordered" evidence="1">
    <location>
        <begin position="551"/>
        <end position="571"/>
    </location>
</feature>
<keyword evidence="4" id="KW-1185">Reference proteome</keyword>
<evidence type="ECO:0000256" key="1">
    <source>
        <dbReference type="SAM" id="MobiDB-lite"/>
    </source>
</evidence>
<dbReference type="Pfam" id="PF10441">
    <property type="entry name" value="Urb2"/>
    <property type="match status" value="1"/>
</dbReference>
<dbReference type="InterPro" id="IPR018849">
    <property type="entry name" value="Urb2/Npa2_C"/>
</dbReference>
<gene>
    <name evidence="3" type="ORF">P153DRAFT_433697</name>
</gene>
<dbReference type="PANTHER" id="PTHR15682">
    <property type="entry name" value="UNHEALTHY RIBOSOME BIOGENESIS PROTEIN 2 HOMOLOG"/>
    <property type="match status" value="1"/>
</dbReference>
<dbReference type="EMBL" id="ML977513">
    <property type="protein sequence ID" value="KAF2126571.1"/>
    <property type="molecule type" value="Genomic_DNA"/>
</dbReference>
<evidence type="ECO:0000313" key="4">
    <source>
        <dbReference type="Proteomes" id="UP000799771"/>
    </source>
</evidence>
<name>A0A6A6A7F7_9PLEO</name>
<feature type="region of interest" description="Disordered" evidence="1">
    <location>
        <begin position="144"/>
        <end position="180"/>
    </location>
</feature>
<accession>A0A6A6A7F7</accession>
<dbReference type="Proteomes" id="UP000799771">
    <property type="component" value="Unassembled WGS sequence"/>
</dbReference>
<dbReference type="GO" id="GO:0005730">
    <property type="term" value="C:nucleolus"/>
    <property type="evidence" value="ECO:0007669"/>
    <property type="project" value="TreeGrafter"/>
</dbReference>
<organism evidence="3 4">
    <name type="scientific">Dothidotthia symphoricarpi CBS 119687</name>
    <dbReference type="NCBI Taxonomy" id="1392245"/>
    <lineage>
        <taxon>Eukaryota</taxon>
        <taxon>Fungi</taxon>
        <taxon>Dikarya</taxon>
        <taxon>Ascomycota</taxon>
        <taxon>Pezizomycotina</taxon>
        <taxon>Dothideomycetes</taxon>
        <taxon>Pleosporomycetidae</taxon>
        <taxon>Pleosporales</taxon>
        <taxon>Dothidotthiaceae</taxon>
        <taxon>Dothidotthia</taxon>
    </lineage>
</organism>
<dbReference type="OrthoDB" id="160374at2759"/>
<dbReference type="PANTHER" id="PTHR15682:SF2">
    <property type="entry name" value="UNHEALTHY RIBOSOME BIOGENESIS PROTEIN 2 HOMOLOG"/>
    <property type="match status" value="1"/>
</dbReference>
<feature type="compositionally biased region" description="Polar residues" evidence="1">
    <location>
        <begin position="152"/>
        <end position="162"/>
    </location>
</feature>
<dbReference type="RefSeq" id="XP_033520963.1">
    <property type="nucleotide sequence ID" value="XM_033673037.1"/>
</dbReference>
<dbReference type="GeneID" id="54413469"/>
<dbReference type="GO" id="GO:0042254">
    <property type="term" value="P:ribosome biogenesis"/>
    <property type="evidence" value="ECO:0007669"/>
    <property type="project" value="TreeGrafter"/>
</dbReference>
<protein>
    <recommendedName>
        <fullName evidence="2">Nucleolar 27S pre-rRNA processing Urb2/Npa2 C-terminal domain-containing protein</fullName>
    </recommendedName>
</protein>
<reference evidence="3" key="1">
    <citation type="journal article" date="2020" name="Stud. Mycol.">
        <title>101 Dothideomycetes genomes: a test case for predicting lifestyles and emergence of pathogens.</title>
        <authorList>
            <person name="Haridas S."/>
            <person name="Albert R."/>
            <person name="Binder M."/>
            <person name="Bloem J."/>
            <person name="Labutti K."/>
            <person name="Salamov A."/>
            <person name="Andreopoulos B."/>
            <person name="Baker S."/>
            <person name="Barry K."/>
            <person name="Bills G."/>
            <person name="Bluhm B."/>
            <person name="Cannon C."/>
            <person name="Castanera R."/>
            <person name="Culley D."/>
            <person name="Daum C."/>
            <person name="Ezra D."/>
            <person name="Gonzalez J."/>
            <person name="Henrissat B."/>
            <person name="Kuo A."/>
            <person name="Liang C."/>
            <person name="Lipzen A."/>
            <person name="Lutzoni F."/>
            <person name="Magnuson J."/>
            <person name="Mondo S."/>
            <person name="Nolan M."/>
            <person name="Ohm R."/>
            <person name="Pangilinan J."/>
            <person name="Park H.-J."/>
            <person name="Ramirez L."/>
            <person name="Alfaro M."/>
            <person name="Sun H."/>
            <person name="Tritt A."/>
            <person name="Yoshinaga Y."/>
            <person name="Zwiers L.-H."/>
            <person name="Turgeon B."/>
            <person name="Goodwin S."/>
            <person name="Spatafora J."/>
            <person name="Crous P."/>
            <person name="Grigoriev I."/>
        </authorList>
    </citation>
    <scope>NUCLEOTIDE SEQUENCE</scope>
    <source>
        <strain evidence="3">CBS 119687</strain>
    </source>
</reference>
<dbReference type="InterPro" id="IPR052609">
    <property type="entry name" value="Ribosome_Biogenesis_Reg"/>
</dbReference>
<proteinExistence type="predicted"/>
<sequence>MAPMKPTSENGLAPTRPRLQAVNQNFSDLNEQIRQVAHIIGLPDSWATVEDEGARSDMVRQLVRARAEWVLRWVLDKLKDEAEAGHTARANTTAWKLLDWMIHVLPVSRSAPHLRDAAFTTILERTLVEMVDKDAAVHSVPISDDVHMADMSESSETVGDDSQPSRKRKRGAADSTSPSKRAAVASIDLEQLFSVIATAVRSITGLAATHNKTDDSSQRELMKMVLRTESAQASRILKFWLTCVQKLAGVALSSGLHAPNLDRYLDLSLALEVWELRTVDSGDEMGSSADEFTTECLVPALTLLDALKSTHNLEFIPSSTRSINRTTQAIEKLLARHLLAPSRAAFFAETLAESANPEPSPLEAKQLADSLQPLRAKLLQAAQIEDAGEAVPADVACLSNAVSHLLDLAIRASPSKTPRSRIAEKPWIQAVFVTLVECAGCSLKEPPEFVTSNTAVTALGSAVRVLQIHNISIKSDVLKNIFWYHSGVKYPKNQEKEVHWSLIAALIELDPTVFVAEPKSISGATREQHTGLAQFIFEQISNTEFKSPGFANDDRDADGLDNSHTGHRAQTAPRVQRTLILKRIVVPIMSAFARNRNLLGFLGRWDNQLVKSYRFENRQNLKERKDLIWEDRTLNKALVELFEQSLTQGQIAKLLQDHAKRMDDLGDAIASASKDGVKVQKLAAYKNALSSAIIIPAILQSIGSDEIIGALKPQLRSLLRSYTAWVQDDQYSVYSKLALSWFTLCQLLTKLWPIELHASAQIQEELLHPLVKQATVDMSSTRKDQNGRRVDSFTRAAAMLFLLDACDYLQTVPGSTDLIQTSLQKTMESLSASRIDLSDFTKLVEYFCADFVQLFGHLEAEACQKLLLTLLSKLSNFDSEVGEHISHSLSQTIFQQGSSSLQDTYSSALLQTLEKNEDNRAHAIAVKSFLHMSPLALSRERREAILDRITELLASGSKDSAALLSIVAHLMEVSNATAKISTEGGLAFKIAETLHKQGLESPASLQSLQHLVQLTLGHIFPNQGQPQNQVFLGEFRIQVGSVTKKKAQCSAAQLVILRAAVSVQKQNALIDLERYVAVLKQCLADDSGSSASLQDVLDALNELSPLALQEAKLFDTTQAWLRTWINDNADLESYITSEGESPAELAEYVARLQTAMARYSLHPNATWLVKLTFKLVREPIADEMKETAFETVKHALAPLPIPEKLDLIPVLADVQDPLNHAASYRLLNILISTLDDKLEMDPQLRHKQLALLPKICVLLASCADHPSSNALLTSINTILDSKPSLASQHSIETVLSVLVKLSSRSSPALPATHAPLIYSRLCETSRLILLLHRGRLGGRFHLVLPLLQSLLFCLFTPNHGRTGALPPWLRSASLPPTSATQYSRILLTLCNPPQSSVKAAHHPKKSKDLNDPVKAAREYTSHFLYPLLAAFCKFQLGGRLEAGVREKLMPGVWEAVGTAGVHREGLDAMFAGMGRSEKDVWRGVWSEWEGVHGRKRVVGEEA</sequence>